<dbReference type="Proteomes" id="UP000000445">
    <property type="component" value="Chromosome"/>
</dbReference>
<sequence length="37" mass="4413">MIRFKEIVIQSQVRIPNFLRSRRERATSLEGSGRSFF</sequence>
<protein>
    <submittedName>
        <fullName evidence="1">Uncharacterized protein</fullName>
    </submittedName>
</protein>
<reference evidence="1 2" key="1">
    <citation type="journal article" date="2009" name="Biosci. Biotechnol. Biochem.">
        <title>WeGAS: a web-based microbial genome annotation system.</title>
        <authorList>
            <person name="Lee D."/>
            <person name="Seo H."/>
            <person name="Park C."/>
            <person name="Park K."/>
        </authorList>
    </citation>
    <scope>NUCLEOTIDE SEQUENCE [LARGE SCALE GENOMIC DNA]</scope>
    <source>
        <strain evidence="2">ATCC 49049 / DSM 4359 / NBRC 107923 / NS-E</strain>
    </source>
</reference>
<evidence type="ECO:0000313" key="1">
    <source>
        <dbReference type="EMBL" id="ACM22893.1"/>
    </source>
</evidence>
<dbReference type="EMBL" id="CP000916">
    <property type="protein sequence ID" value="ACM22893.1"/>
    <property type="molecule type" value="Genomic_DNA"/>
</dbReference>
<dbReference type="HOGENOM" id="CLU_3349780_0_0_0"/>
<dbReference type="KEGG" id="tna:CTN_0717"/>
<proteinExistence type="predicted"/>
<evidence type="ECO:0000313" key="2">
    <source>
        <dbReference type="Proteomes" id="UP000000445"/>
    </source>
</evidence>
<gene>
    <name evidence="1" type="ordered locus">CTN_0717</name>
</gene>
<name>B9K7G0_THENN</name>
<keyword evidence="2" id="KW-1185">Reference proteome</keyword>
<organism evidence="1 2">
    <name type="scientific">Thermotoga neapolitana (strain ATCC 49049 / DSM 4359 / NBRC 107923 / NS-E)</name>
    <dbReference type="NCBI Taxonomy" id="309803"/>
    <lineage>
        <taxon>Bacteria</taxon>
        <taxon>Thermotogati</taxon>
        <taxon>Thermotogota</taxon>
        <taxon>Thermotogae</taxon>
        <taxon>Thermotogales</taxon>
        <taxon>Thermotogaceae</taxon>
        <taxon>Thermotoga</taxon>
    </lineage>
</organism>
<dbReference type="AlphaFoldDB" id="B9K7G0"/>
<accession>B9K7G0</accession>